<dbReference type="GO" id="GO:0052906">
    <property type="term" value="F:tRNA (guanine(37)-N1)-methyltransferase activity"/>
    <property type="evidence" value="ECO:0007669"/>
    <property type="project" value="UniProtKB-UniRule"/>
</dbReference>
<dbReference type="KEGG" id="fas:105268482"/>
<evidence type="ECO:0000313" key="17">
    <source>
        <dbReference type="RefSeq" id="XP_011306380.1"/>
    </source>
</evidence>
<dbReference type="InterPro" id="IPR030382">
    <property type="entry name" value="MeTrfase_TRM5/TYW2"/>
</dbReference>
<evidence type="ECO:0000256" key="1">
    <source>
        <dbReference type="ARBA" id="ARBA00009775"/>
    </source>
</evidence>
<accession>A0A0C9RNW7</accession>
<evidence type="ECO:0000256" key="7">
    <source>
        <dbReference type="ARBA" id="ARBA00023128"/>
    </source>
</evidence>
<evidence type="ECO:0000313" key="16">
    <source>
        <dbReference type="RefSeq" id="XP_011306379.1"/>
    </source>
</evidence>
<evidence type="ECO:0000256" key="2">
    <source>
        <dbReference type="ARBA" id="ARBA00022490"/>
    </source>
</evidence>
<dbReference type="Gene3D" id="3.30.300.110">
    <property type="entry name" value="Met-10+ protein-like domains"/>
    <property type="match status" value="1"/>
</dbReference>
<dbReference type="InterPro" id="IPR056744">
    <property type="entry name" value="TRM5/TYW2-like_N"/>
</dbReference>
<evidence type="ECO:0000256" key="4">
    <source>
        <dbReference type="ARBA" id="ARBA00022679"/>
    </source>
</evidence>
<reference evidence="16 17" key="2">
    <citation type="submission" date="2025-04" db="UniProtKB">
        <authorList>
            <consortium name="RefSeq"/>
        </authorList>
    </citation>
    <scope>IDENTIFICATION</scope>
    <source>
        <strain evidence="16 17">USDA-PBARC FA_bdor</strain>
        <tissue evidence="16 17">Whole organism</tissue>
    </source>
</reference>
<evidence type="ECO:0000256" key="9">
    <source>
        <dbReference type="ARBA" id="ARBA00045951"/>
    </source>
</evidence>
<dbReference type="GO" id="GO:0005634">
    <property type="term" value="C:nucleus"/>
    <property type="evidence" value="ECO:0007669"/>
    <property type="project" value="UniProtKB-SubCell"/>
</dbReference>
<feature type="binding site" evidence="11">
    <location>
        <begin position="304"/>
        <end position="305"/>
    </location>
    <ligand>
        <name>S-adenosyl-L-methionine</name>
        <dbReference type="ChEBI" id="CHEBI:59789"/>
    </ligand>
</feature>
<dbReference type="EMBL" id="GBYB01010135">
    <property type="protein sequence ID" value="JAG79902.1"/>
    <property type="molecule type" value="Transcribed_RNA"/>
</dbReference>
<comment type="function">
    <text evidence="11">Specifically methylates the N1 position of guanosine-37 in various cytoplasmic and mitochondrial tRNAs. Methylation is not dependent on the nature of the nucleoside 5' of the target nucleoside. This is the first step in the biosynthesis of wybutosine (yW), a modified base adjacent to the anticodon of tRNAs and required for accurate decoding.</text>
</comment>
<comment type="similarity">
    <text evidence="1">Belongs to the class I-like SAM-binding methyltransferase superfamily. TRM5/TYW2 family.</text>
</comment>
<dbReference type="FunFam" id="3.30.300.110:FF:000001">
    <property type="entry name" value="tRNA (guanine(37)-N1)-methyltransferase"/>
    <property type="match status" value="1"/>
</dbReference>
<organism evidence="13">
    <name type="scientific">Fopius arisanus</name>
    <dbReference type="NCBI Taxonomy" id="64838"/>
    <lineage>
        <taxon>Eukaryota</taxon>
        <taxon>Metazoa</taxon>
        <taxon>Ecdysozoa</taxon>
        <taxon>Arthropoda</taxon>
        <taxon>Hexapoda</taxon>
        <taxon>Insecta</taxon>
        <taxon>Pterygota</taxon>
        <taxon>Neoptera</taxon>
        <taxon>Endopterygota</taxon>
        <taxon>Hymenoptera</taxon>
        <taxon>Apocrita</taxon>
        <taxon>Ichneumonoidea</taxon>
        <taxon>Braconidae</taxon>
        <taxon>Opiinae</taxon>
        <taxon>Fopius</taxon>
    </lineage>
</organism>
<evidence type="ECO:0000313" key="15">
    <source>
        <dbReference type="Proteomes" id="UP000694866"/>
    </source>
</evidence>
<dbReference type="RefSeq" id="XP_011306379.1">
    <property type="nucleotide sequence ID" value="XM_011308077.1"/>
</dbReference>
<dbReference type="EC" id="2.1.1.228" evidence="11"/>
<evidence type="ECO:0000313" key="13">
    <source>
        <dbReference type="EMBL" id="JAG79902.1"/>
    </source>
</evidence>
<keyword evidence="4 11" id="KW-0808">Transferase</keyword>
<dbReference type="OrthoDB" id="408788at2759"/>
<comment type="subunit">
    <text evidence="11">Monomer.</text>
</comment>
<gene>
    <name evidence="13" type="primary">AGAP006124_1</name>
    <name evidence="14" type="synonym">AGAP006124_0</name>
    <name evidence="16 17" type="synonym">LOC105268482</name>
    <name evidence="14" type="ORF">g.11246</name>
    <name evidence="13" type="ORF">g.11250</name>
</gene>
<comment type="function">
    <text evidence="9">Involved in mitochondrial tRNA methylation. Specifically methylates the N1 position of guanosine-37 in various tRNAs. Methylation is not dependent on the nature of the nucleoside 5' of the target nucleoside. This is the first step in the biosynthesis of wybutosine (yW), a modified base adjacent to the anticodon of tRNAs and required for accurate decoding.</text>
</comment>
<evidence type="ECO:0000256" key="10">
    <source>
        <dbReference type="ARBA" id="ARBA00047783"/>
    </source>
</evidence>
<keyword evidence="5 11" id="KW-0949">S-adenosyl-L-methionine</keyword>
<dbReference type="Pfam" id="PF02475">
    <property type="entry name" value="TRM5-TYW2_MTfase"/>
    <property type="match status" value="1"/>
</dbReference>
<dbReference type="PROSITE" id="PS51684">
    <property type="entry name" value="SAM_MT_TRM5_TYW2"/>
    <property type="match status" value="1"/>
</dbReference>
<accession>A0A9R1TBI7</accession>
<comment type="catalytic activity">
    <reaction evidence="10 11">
        <text>guanosine(37) in tRNA + S-adenosyl-L-methionine = N(1)-methylguanosine(37) in tRNA + S-adenosyl-L-homocysteine + H(+)</text>
        <dbReference type="Rhea" id="RHEA:36899"/>
        <dbReference type="Rhea" id="RHEA-COMP:10145"/>
        <dbReference type="Rhea" id="RHEA-COMP:10147"/>
        <dbReference type="ChEBI" id="CHEBI:15378"/>
        <dbReference type="ChEBI" id="CHEBI:57856"/>
        <dbReference type="ChEBI" id="CHEBI:59789"/>
        <dbReference type="ChEBI" id="CHEBI:73542"/>
        <dbReference type="ChEBI" id="CHEBI:74269"/>
        <dbReference type="EC" id="2.1.1.228"/>
    </reaction>
</comment>
<dbReference type="Proteomes" id="UP000694866">
    <property type="component" value="Unplaced"/>
</dbReference>
<keyword evidence="3 11" id="KW-0489">Methyltransferase</keyword>
<dbReference type="AlphaFoldDB" id="A0A0C9RNW7"/>
<keyword evidence="8 11" id="KW-0539">Nucleus</keyword>
<feature type="binding site" evidence="11">
    <location>
        <begin position="277"/>
        <end position="278"/>
    </location>
    <ligand>
        <name>S-adenosyl-L-methionine</name>
        <dbReference type="ChEBI" id="CHEBI:59789"/>
    </ligand>
</feature>
<keyword evidence="15" id="KW-1185">Reference proteome</keyword>
<sequence length="482" mass="56009">MVYRTSSSLTSLYRYYSSPRIKNMVYSLTPPSSVKGMTFLKREEFTYVVDVPYVQLTKVSQKEFMAVIKKYLLKLRRWKPVQQMEDRLIVYLNPEVVESFEDFDEKAREILKKYTDVIEKKRITINYENWTADTILGAVIPEDIGVPTSFTKVGHILHLNLRDNQLPFKRVIGEVYLDFVPHTRVVVNKINSIDTEFRNFSMEVLAGDGNTITTVKENDCKFTFDFAKVYWNSRLITEHKRLLEYMEKGDVLYDVFAGVGPFSVPAARKGVTVLANDLNPESYKWLQVNSADNKTKGLSCFNKDGRDFLREDVKRNLLERRRECSTGCEHITMNLPALAVEFLDVFREWMDREEIQKVLRNPPLVHLYCFIKAQKASDFKKLVKKQVELHLEAELSESVVKIIHHVRNVAPNKEMMRVSFYLTEEIMRCEGLEPQIKRQRTHAIGIAGENGKEQCGKNLQNEECIQSLGEENEEQRIDEAAS</sequence>
<dbReference type="InterPro" id="IPR029063">
    <property type="entry name" value="SAM-dependent_MTases_sf"/>
</dbReference>
<evidence type="ECO:0000256" key="5">
    <source>
        <dbReference type="ARBA" id="ARBA00022691"/>
    </source>
</evidence>
<dbReference type="EMBL" id="GBYB01010136">
    <property type="protein sequence ID" value="JAG79903.1"/>
    <property type="molecule type" value="Transcribed_RNA"/>
</dbReference>
<comment type="subcellular location">
    <subcellularLocation>
        <location evidence="11">Mitochondrion matrix</location>
    </subcellularLocation>
    <subcellularLocation>
        <location evidence="11">Nucleus</location>
    </subcellularLocation>
    <subcellularLocation>
        <location evidence="11">Cytoplasm</location>
    </subcellularLocation>
    <text evidence="11">Predominantly in the mitochondria and in the nucleus.</text>
</comment>
<keyword evidence="7 11" id="KW-0496">Mitochondrion</keyword>
<evidence type="ECO:0000256" key="11">
    <source>
        <dbReference type="HAMAP-Rule" id="MF_03152"/>
    </source>
</evidence>
<accession>A0A9R1TA59</accession>
<reference evidence="13" key="1">
    <citation type="submission" date="2015-01" db="EMBL/GenBank/DDBJ databases">
        <title>Transcriptome Assembly of Fopius arisanus.</title>
        <authorList>
            <person name="Geib S."/>
        </authorList>
    </citation>
    <scope>NUCLEOTIDE SEQUENCE</scope>
</reference>
<dbReference type="InterPro" id="IPR056743">
    <property type="entry name" value="TRM5-TYW2-like_MTfase"/>
</dbReference>
<name>A0A0C9RNW7_9HYME</name>
<proteinExistence type="inferred from homology"/>
<keyword evidence="6 11" id="KW-0819">tRNA processing</keyword>
<dbReference type="GO" id="GO:0070901">
    <property type="term" value="P:mitochondrial tRNA methylation"/>
    <property type="evidence" value="ECO:0007669"/>
    <property type="project" value="UniProtKB-ARBA"/>
</dbReference>
<dbReference type="GO" id="GO:0005759">
    <property type="term" value="C:mitochondrial matrix"/>
    <property type="evidence" value="ECO:0007669"/>
    <property type="project" value="UniProtKB-SubCell"/>
</dbReference>
<protein>
    <recommendedName>
        <fullName evidence="11">tRNA (guanine(37)-N1)-methyltransferase</fullName>
        <ecNumber evidence="11">2.1.1.228</ecNumber>
    </recommendedName>
    <alternativeName>
        <fullName evidence="11">M1G-methyltransferase</fullName>
    </alternativeName>
    <alternativeName>
        <fullName evidence="11">tRNA [GM37] methyltransferase</fullName>
    </alternativeName>
    <alternativeName>
        <fullName evidence="11">tRNA methyltransferase 5 homolog</fullName>
    </alternativeName>
</protein>
<feature type="domain" description="SAM-dependent methyltransferase TRM5/TYW2-type" evidence="12">
    <location>
        <begin position="150"/>
        <end position="424"/>
    </location>
</feature>
<dbReference type="PANTHER" id="PTHR23245">
    <property type="entry name" value="TRNA METHYLTRANSFERASE"/>
    <property type="match status" value="1"/>
</dbReference>
<dbReference type="GeneID" id="105268482"/>
<dbReference type="PANTHER" id="PTHR23245:SF36">
    <property type="entry name" value="TRNA (GUANINE(37)-N1)-METHYLTRANSFERASE"/>
    <property type="match status" value="1"/>
</dbReference>
<evidence type="ECO:0000259" key="12">
    <source>
        <dbReference type="PROSITE" id="PS51684"/>
    </source>
</evidence>
<dbReference type="GO" id="GO:0002939">
    <property type="term" value="P:tRNA N1-guanine methylation"/>
    <property type="evidence" value="ECO:0007669"/>
    <property type="project" value="TreeGrafter"/>
</dbReference>
<keyword evidence="2 11" id="KW-0963">Cytoplasm</keyword>
<dbReference type="Pfam" id="PF25133">
    <property type="entry name" value="TYW2_N_2"/>
    <property type="match status" value="1"/>
</dbReference>
<dbReference type="InterPro" id="IPR025792">
    <property type="entry name" value="tRNA_Gua_MeTrfase_euk"/>
</dbReference>
<evidence type="ECO:0000313" key="14">
    <source>
        <dbReference type="EMBL" id="JAG79903.1"/>
    </source>
</evidence>
<evidence type="ECO:0000256" key="3">
    <source>
        <dbReference type="ARBA" id="ARBA00022603"/>
    </source>
</evidence>
<dbReference type="RefSeq" id="XP_011306380.1">
    <property type="nucleotide sequence ID" value="XM_011308078.1"/>
</dbReference>
<evidence type="ECO:0000256" key="8">
    <source>
        <dbReference type="ARBA" id="ARBA00023242"/>
    </source>
</evidence>
<feature type="binding site" evidence="11">
    <location>
        <position position="334"/>
    </location>
    <ligand>
        <name>S-adenosyl-L-methionine</name>
        <dbReference type="ChEBI" id="CHEBI:59789"/>
    </ligand>
</feature>
<dbReference type="HAMAP" id="MF_03152">
    <property type="entry name" value="TRM5"/>
    <property type="match status" value="1"/>
</dbReference>
<dbReference type="SUPFAM" id="SSF53335">
    <property type="entry name" value="S-adenosyl-L-methionine-dependent methyltransferases"/>
    <property type="match status" value="1"/>
</dbReference>
<feature type="binding site" evidence="11">
    <location>
        <position position="239"/>
    </location>
    <ligand>
        <name>S-adenosyl-L-methionine</name>
        <dbReference type="ChEBI" id="CHEBI:59789"/>
    </ligand>
</feature>
<dbReference type="Gene3D" id="3.40.50.150">
    <property type="entry name" value="Vaccinia Virus protein VP39"/>
    <property type="match status" value="1"/>
</dbReference>
<evidence type="ECO:0000256" key="6">
    <source>
        <dbReference type="ARBA" id="ARBA00022694"/>
    </source>
</evidence>
<comment type="similarity">
    <text evidence="11">Belongs to the TRM5 / TYW2 family.</text>
</comment>